<gene>
    <name evidence="1" type="ORF">NLG97_g2258</name>
</gene>
<name>A0ACC1R3A7_9HYPO</name>
<protein>
    <submittedName>
        <fullName evidence="1">Uncharacterized protein</fullName>
    </submittedName>
</protein>
<evidence type="ECO:0000313" key="2">
    <source>
        <dbReference type="Proteomes" id="UP001148737"/>
    </source>
</evidence>
<reference evidence="1" key="1">
    <citation type="submission" date="2022-07" db="EMBL/GenBank/DDBJ databases">
        <title>Genome Sequence of Lecanicillium saksenae.</title>
        <authorList>
            <person name="Buettner E."/>
        </authorList>
    </citation>
    <scope>NUCLEOTIDE SEQUENCE</scope>
    <source>
        <strain evidence="1">VT-O1</strain>
    </source>
</reference>
<evidence type="ECO:0000313" key="1">
    <source>
        <dbReference type="EMBL" id="KAJ3496976.1"/>
    </source>
</evidence>
<comment type="caution">
    <text evidence="1">The sequence shown here is derived from an EMBL/GenBank/DDBJ whole genome shotgun (WGS) entry which is preliminary data.</text>
</comment>
<proteinExistence type="predicted"/>
<keyword evidence="2" id="KW-1185">Reference proteome</keyword>
<dbReference type="EMBL" id="JANAKD010000147">
    <property type="protein sequence ID" value="KAJ3496976.1"/>
    <property type="molecule type" value="Genomic_DNA"/>
</dbReference>
<dbReference type="Proteomes" id="UP001148737">
    <property type="component" value="Unassembled WGS sequence"/>
</dbReference>
<accession>A0ACC1R3A7</accession>
<organism evidence="1 2">
    <name type="scientific">Lecanicillium saksenae</name>
    <dbReference type="NCBI Taxonomy" id="468837"/>
    <lineage>
        <taxon>Eukaryota</taxon>
        <taxon>Fungi</taxon>
        <taxon>Dikarya</taxon>
        <taxon>Ascomycota</taxon>
        <taxon>Pezizomycotina</taxon>
        <taxon>Sordariomycetes</taxon>
        <taxon>Hypocreomycetidae</taxon>
        <taxon>Hypocreales</taxon>
        <taxon>Cordycipitaceae</taxon>
        <taxon>Lecanicillium</taxon>
    </lineage>
</organism>
<sequence>MRLRLISIAAAMPWLATAQAGNDKLVLPSRSNSSPDSAMPMPPQLAPLHHVNTSTGLSVAYYEAGPSNGRPVILCHGFPFSIETYASVVPVLTQHNYRVIVPYLRGYGETRILNVTAARTAEQAALGSDLIALMDAMHIDKAIVGGYDWGSVAVNVAAALWPSRIIGMVATSSYLIQNRATAWDPSSADSEALMWYYYAFLTPRGAAGLASDPKGWARSIWRKNSVEKPIDEAYFGRTATAFNNPDYVDLAVNFYRNRLLYAPGAPEYAELAAKLDRQPPITVPSVTLDPADDLILPPKNASATASFFRNSRCHHIVRGAGHDIPHDAPLVFARAILEVDNLARVSNYTCPESL</sequence>